<evidence type="ECO:0000256" key="1">
    <source>
        <dbReference type="SAM" id="Phobius"/>
    </source>
</evidence>
<accession>A0ABR9RWS5</accession>
<feature type="transmembrane region" description="Helical" evidence="1">
    <location>
        <begin position="54"/>
        <end position="73"/>
    </location>
</feature>
<evidence type="ECO:0000313" key="3">
    <source>
        <dbReference type="Proteomes" id="UP000756387"/>
    </source>
</evidence>
<gene>
    <name evidence="2" type="ORF">IEQ44_14300</name>
</gene>
<dbReference type="RefSeq" id="WP_193639145.1">
    <property type="nucleotide sequence ID" value="NZ_JADCSA010000016.1"/>
</dbReference>
<feature type="transmembrane region" description="Helical" evidence="1">
    <location>
        <begin position="24"/>
        <end position="42"/>
    </location>
</feature>
<keyword evidence="3" id="KW-1185">Reference proteome</keyword>
<dbReference type="Proteomes" id="UP000756387">
    <property type="component" value="Unassembled WGS sequence"/>
</dbReference>
<dbReference type="EMBL" id="JADCSA010000016">
    <property type="protein sequence ID" value="MBE7325820.1"/>
    <property type="molecule type" value="Genomic_DNA"/>
</dbReference>
<feature type="transmembrane region" description="Helical" evidence="1">
    <location>
        <begin position="148"/>
        <end position="168"/>
    </location>
</feature>
<keyword evidence="1" id="KW-0812">Transmembrane</keyword>
<name>A0ABR9RWS5_9ACTN</name>
<reference evidence="2 3" key="1">
    <citation type="submission" date="2020-10" db="EMBL/GenBank/DDBJ databases">
        <title>Nocardioides sp. isolated from sludge.</title>
        <authorList>
            <person name="Zhang X."/>
        </authorList>
    </citation>
    <scope>NUCLEOTIDE SEQUENCE [LARGE SCALE GENOMIC DNA]</scope>
    <source>
        <strain evidence="2 3">Y6</strain>
    </source>
</reference>
<comment type="caution">
    <text evidence="2">The sequence shown here is derived from an EMBL/GenBank/DDBJ whole genome shotgun (WGS) entry which is preliminary data.</text>
</comment>
<proteinExistence type="predicted"/>
<evidence type="ECO:0000313" key="2">
    <source>
        <dbReference type="EMBL" id="MBE7325820.1"/>
    </source>
</evidence>
<feature type="transmembrane region" description="Helical" evidence="1">
    <location>
        <begin position="105"/>
        <end position="127"/>
    </location>
</feature>
<protein>
    <submittedName>
        <fullName evidence="2">Uncharacterized protein</fullName>
    </submittedName>
</protein>
<keyword evidence="1" id="KW-1133">Transmembrane helix</keyword>
<keyword evidence="1" id="KW-0472">Membrane</keyword>
<feature type="transmembrane region" description="Helical" evidence="1">
    <location>
        <begin position="80"/>
        <end position="99"/>
    </location>
</feature>
<organism evidence="2 3">
    <name type="scientific">Nocardioides malaquae</name>
    <dbReference type="NCBI Taxonomy" id="2773426"/>
    <lineage>
        <taxon>Bacteria</taxon>
        <taxon>Bacillati</taxon>
        <taxon>Actinomycetota</taxon>
        <taxon>Actinomycetes</taxon>
        <taxon>Propionibacteriales</taxon>
        <taxon>Nocardioidaceae</taxon>
        <taxon>Nocardioides</taxon>
    </lineage>
</organism>
<sequence>MNLTGPQPQHEIDELLAPAPRPPAAIWVVAWTWVGIHLLWLAQTGIDDVPTGTLLFGVLLSMGFMTWACTGVLRARRGRMVLAWVFMAVAVTGAIMEFWETEDALDVVVALVVLPATLVSAGALALYQRSAWYLWNREKPLLARSAPIAHVIVLGLLVGALSGVSANVRMESGEPQLPEPQPGEVVVP</sequence>